<dbReference type="AlphaFoldDB" id="A0A382MUH8"/>
<proteinExistence type="predicted"/>
<organism evidence="1">
    <name type="scientific">marine metagenome</name>
    <dbReference type="NCBI Taxonomy" id="408172"/>
    <lineage>
        <taxon>unclassified sequences</taxon>
        <taxon>metagenomes</taxon>
        <taxon>ecological metagenomes</taxon>
    </lineage>
</organism>
<accession>A0A382MUH8</accession>
<evidence type="ECO:0000313" key="1">
    <source>
        <dbReference type="EMBL" id="SVC52529.1"/>
    </source>
</evidence>
<reference evidence="1" key="1">
    <citation type="submission" date="2018-05" db="EMBL/GenBank/DDBJ databases">
        <authorList>
            <person name="Lanie J.A."/>
            <person name="Ng W.-L."/>
            <person name="Kazmierczak K.M."/>
            <person name="Andrzejewski T.M."/>
            <person name="Davidsen T.M."/>
            <person name="Wayne K.J."/>
            <person name="Tettelin H."/>
            <person name="Glass J.I."/>
            <person name="Rusch D."/>
            <person name="Podicherti R."/>
            <person name="Tsui H.-C.T."/>
            <person name="Winkler M.E."/>
        </authorList>
    </citation>
    <scope>NUCLEOTIDE SEQUENCE</scope>
</reference>
<evidence type="ECO:0008006" key="2">
    <source>
        <dbReference type="Google" id="ProtNLM"/>
    </source>
</evidence>
<dbReference type="EMBL" id="UINC01096004">
    <property type="protein sequence ID" value="SVC52529.1"/>
    <property type="molecule type" value="Genomic_DNA"/>
</dbReference>
<gene>
    <name evidence="1" type="ORF">METZ01_LOCUS305383</name>
</gene>
<name>A0A382MUH8_9ZZZZ</name>
<protein>
    <recommendedName>
        <fullName evidence="2">DUF3575 domain-containing protein</fullName>
    </recommendedName>
</protein>
<sequence>MKKLSIFILISITTSFCLGQDNTNNAKQEVIKSNTLSISPLWGAFGFIHANYGKVMDDGKNEYQLMFGFMPEGDFDDDNWDGKDGYTYGFKGAKGMKATYRTYRAGEAKGIFYQAQIRLVNFNWGYKSANDGWKDVSTNSFDPGVVVGYKLKLFKNIYAETFIGGTYSYSKPEDGDVTLTDEDGEKQGGGSFMPDFNLYLGFGF</sequence>